<sequence length="401" mass="42936">MRVGFIPLLCGLLCILLFILSGLPVGHELAGTGAKPTVKFVYASSGIMPQLLNTSQVDAFIVWESVVSTAKLGKIGTVIARDGDIPPDHKWENAACNVLVMRNNFVEQYPEIAALLSAVTIAGNHQIEKDPDTARNITANWVYGSKPIRSAGLYLNPIDVENQAFQYITFTSSAPLPDISRLKSSMDEDSSQMKVDYINGSVMLRAQELINGSSPVLSNDPPVVRIGYLPSSDLYAPLYVTIMSHKEICDTYGFCLAPDSGTSGRPTGASLLYHNQTAAKVVLLPGSVGGGVMTGLGQEAMEAAYIGSVPSELQISMGNDASVIQSINAGGSGLIVDNSAPCTDWNSFISWVKDRSAKGNPVIVAVPQSSIQEEMMREAFDYEGINILLYGIPPRWSVNGS</sequence>
<dbReference type="PANTHER" id="PTHR30024">
    <property type="entry name" value="ALIPHATIC SULFONATES-BINDING PROTEIN-RELATED"/>
    <property type="match status" value="1"/>
</dbReference>
<keyword evidence="3" id="KW-0732">Signal</keyword>
<dbReference type="Proteomes" id="UP000245657">
    <property type="component" value="Unassembled WGS sequence"/>
</dbReference>
<dbReference type="AlphaFoldDB" id="A0A2V2MX89"/>
<protein>
    <submittedName>
        <fullName evidence="4">Uncharacterized protein</fullName>
    </submittedName>
</protein>
<evidence type="ECO:0000313" key="4">
    <source>
        <dbReference type="EMBL" id="PWR70016.1"/>
    </source>
</evidence>
<organism evidence="4 5">
    <name type="scientific">Methanospirillum lacunae</name>
    <dbReference type="NCBI Taxonomy" id="668570"/>
    <lineage>
        <taxon>Archaea</taxon>
        <taxon>Methanobacteriati</taxon>
        <taxon>Methanobacteriota</taxon>
        <taxon>Stenosarchaea group</taxon>
        <taxon>Methanomicrobia</taxon>
        <taxon>Methanomicrobiales</taxon>
        <taxon>Methanospirillaceae</taxon>
        <taxon>Methanospirillum</taxon>
    </lineage>
</organism>
<dbReference type="OrthoDB" id="10037at2157"/>
<gene>
    <name evidence="4" type="ORF">DK846_16445</name>
</gene>
<dbReference type="GeneID" id="97547546"/>
<comment type="similarity">
    <text evidence="2">Belongs to the bacterial solute-binding protein SsuA/TauA family.</text>
</comment>
<accession>A0A2V2MX89</accession>
<comment type="caution">
    <text evidence="4">The sequence shown here is derived from an EMBL/GenBank/DDBJ whole genome shotgun (WGS) entry which is preliminary data.</text>
</comment>
<dbReference type="GO" id="GO:0042918">
    <property type="term" value="P:alkanesulfonate transmembrane transport"/>
    <property type="evidence" value="ECO:0007669"/>
    <property type="project" value="TreeGrafter"/>
</dbReference>
<dbReference type="PANTHER" id="PTHR30024:SF47">
    <property type="entry name" value="TAURINE-BINDING PERIPLASMIC PROTEIN"/>
    <property type="match status" value="1"/>
</dbReference>
<comment type="subcellular location">
    <subcellularLocation>
        <location evidence="1">Periplasm</location>
    </subcellularLocation>
</comment>
<evidence type="ECO:0000313" key="5">
    <source>
        <dbReference type="Proteomes" id="UP000245657"/>
    </source>
</evidence>
<evidence type="ECO:0000256" key="1">
    <source>
        <dbReference type="ARBA" id="ARBA00004418"/>
    </source>
</evidence>
<dbReference type="GO" id="GO:0042597">
    <property type="term" value="C:periplasmic space"/>
    <property type="evidence" value="ECO:0007669"/>
    <property type="project" value="UniProtKB-SubCell"/>
</dbReference>
<proteinExistence type="inferred from homology"/>
<name>A0A2V2MX89_9EURY</name>
<dbReference type="Gene3D" id="3.40.190.10">
    <property type="entry name" value="Periplasmic binding protein-like II"/>
    <property type="match status" value="1"/>
</dbReference>
<evidence type="ECO:0000256" key="2">
    <source>
        <dbReference type="ARBA" id="ARBA00010742"/>
    </source>
</evidence>
<evidence type="ECO:0000256" key="3">
    <source>
        <dbReference type="ARBA" id="ARBA00022729"/>
    </source>
</evidence>
<keyword evidence="5" id="KW-1185">Reference proteome</keyword>
<dbReference type="SUPFAM" id="SSF53850">
    <property type="entry name" value="Periplasmic binding protein-like II"/>
    <property type="match status" value="1"/>
</dbReference>
<reference evidence="4 5" key="1">
    <citation type="submission" date="2018-05" db="EMBL/GenBank/DDBJ databases">
        <title>Draft genome of Methanospirillum lacunae Ki8-1.</title>
        <authorList>
            <person name="Dueholm M.S."/>
            <person name="Nielsen P.H."/>
            <person name="Bakmann L.F."/>
            <person name="Otzen D.E."/>
        </authorList>
    </citation>
    <scope>NUCLEOTIDE SEQUENCE [LARGE SCALE GENOMIC DNA]</scope>
    <source>
        <strain evidence="4 5">Ki8-1</strain>
    </source>
</reference>
<dbReference type="EMBL" id="QGMY01000017">
    <property type="protein sequence ID" value="PWR70016.1"/>
    <property type="molecule type" value="Genomic_DNA"/>
</dbReference>
<dbReference type="Pfam" id="PF13379">
    <property type="entry name" value="NMT1_2"/>
    <property type="match status" value="1"/>
</dbReference>
<dbReference type="RefSeq" id="WP_109970080.1">
    <property type="nucleotide sequence ID" value="NZ_CP176093.1"/>
</dbReference>